<keyword evidence="1" id="KW-1133">Transmembrane helix</keyword>
<comment type="caution">
    <text evidence="2">The sequence shown here is derived from an EMBL/GenBank/DDBJ whole genome shotgun (WGS) entry which is preliminary data.</text>
</comment>
<proteinExistence type="predicted"/>
<keyword evidence="1" id="KW-0812">Transmembrane</keyword>
<evidence type="ECO:0000313" key="2">
    <source>
        <dbReference type="EMBL" id="KRX47383.1"/>
    </source>
</evidence>
<feature type="transmembrane region" description="Helical" evidence="1">
    <location>
        <begin position="42"/>
        <end position="62"/>
    </location>
</feature>
<keyword evidence="3" id="KW-1185">Reference proteome</keyword>
<dbReference type="AlphaFoldDB" id="A0A0V0U944"/>
<sequence>MKQIRRYYQLRWALVEGGLMVFSNRPSAVSRIILITSRPSSSVGFCIFLANLLVRVVISAFLNYGMRHPMNSVLVPSLVSSRETTVPVQLDLTQRVAQHSGALSWHQGIRNVASQTSSVWHRHRYLCISAISDKLGKILFILISGYQCGVAYLRNAYIFFDYACHFYKIVKMLLLVDAAQFDVLCNFTISICNRYNCFQGIPFRYEFRQAMSKQCKAPGFPPRLCLRANKNLHIPSSYAQGILLHNICPQGTPGFTLRLCPRANKNLHIPSSYAQGTLLHNICPQGSYAWGYASGKISKISNFLKYSPRLYPQAMPQGK</sequence>
<reference evidence="2 3" key="1">
    <citation type="submission" date="2015-01" db="EMBL/GenBank/DDBJ databases">
        <title>Evolution of Trichinella species and genotypes.</title>
        <authorList>
            <person name="Korhonen P.K."/>
            <person name="Edoardo P."/>
            <person name="Giuseppe L.R."/>
            <person name="Gasser R.B."/>
        </authorList>
    </citation>
    <scope>NUCLEOTIDE SEQUENCE [LARGE SCALE GENOMIC DNA]</scope>
    <source>
        <strain evidence="2">ISS417</strain>
    </source>
</reference>
<accession>A0A0V0U944</accession>
<dbReference type="EMBL" id="JYDJ01000043">
    <property type="protein sequence ID" value="KRX47383.1"/>
    <property type="molecule type" value="Genomic_DNA"/>
</dbReference>
<keyword evidence="1" id="KW-0472">Membrane</keyword>
<gene>
    <name evidence="2" type="ORF">T05_10645</name>
</gene>
<organism evidence="2 3">
    <name type="scientific">Trichinella murrelli</name>
    <dbReference type="NCBI Taxonomy" id="144512"/>
    <lineage>
        <taxon>Eukaryota</taxon>
        <taxon>Metazoa</taxon>
        <taxon>Ecdysozoa</taxon>
        <taxon>Nematoda</taxon>
        <taxon>Enoplea</taxon>
        <taxon>Dorylaimia</taxon>
        <taxon>Trichinellida</taxon>
        <taxon>Trichinellidae</taxon>
        <taxon>Trichinella</taxon>
    </lineage>
</organism>
<dbReference type="Proteomes" id="UP000055048">
    <property type="component" value="Unassembled WGS sequence"/>
</dbReference>
<name>A0A0V0U944_9BILA</name>
<evidence type="ECO:0000313" key="3">
    <source>
        <dbReference type="Proteomes" id="UP000055048"/>
    </source>
</evidence>
<evidence type="ECO:0000256" key="1">
    <source>
        <dbReference type="SAM" id="Phobius"/>
    </source>
</evidence>
<protein>
    <submittedName>
        <fullName evidence="2">Uncharacterized protein</fullName>
    </submittedName>
</protein>